<sequence>MKKVILTAGMLLWAVHPALAQSADPSLLIHEQFAKIDTNGDGEISEEEFLDYKMEETKKVTAKVFSKLDTDKSGGISEEEYSQTVSNIINQLKKLSQGMTQSN</sequence>
<dbReference type="Gene3D" id="1.10.238.10">
    <property type="entry name" value="EF-hand"/>
    <property type="match status" value="2"/>
</dbReference>
<proteinExistence type="predicted"/>
<organism evidence="3 4">
    <name type="scientific">Candidatus Scatocola faecipullorum</name>
    <dbReference type="NCBI Taxonomy" id="2840917"/>
    <lineage>
        <taxon>Bacteria</taxon>
        <taxon>Pseudomonadati</taxon>
        <taxon>Pseudomonadota</taxon>
        <taxon>Alphaproteobacteria</taxon>
        <taxon>Rhodospirillales</taxon>
        <taxon>Rhodospirillaceae</taxon>
        <taxon>Rhodospirillaceae incertae sedis</taxon>
        <taxon>Candidatus Scatocola</taxon>
    </lineage>
</organism>
<name>A0A9D1M388_9PROT</name>
<dbReference type="SMART" id="SM00054">
    <property type="entry name" value="EFh"/>
    <property type="match status" value="2"/>
</dbReference>
<comment type="caution">
    <text evidence="3">The sequence shown here is derived from an EMBL/GenBank/DDBJ whole genome shotgun (WGS) entry which is preliminary data.</text>
</comment>
<dbReference type="PROSITE" id="PS50222">
    <property type="entry name" value="EF_HAND_2"/>
    <property type="match status" value="1"/>
</dbReference>
<feature type="chain" id="PRO_5038972323" evidence="1">
    <location>
        <begin position="21"/>
        <end position="103"/>
    </location>
</feature>
<dbReference type="CDD" id="cd00051">
    <property type="entry name" value="EFh"/>
    <property type="match status" value="1"/>
</dbReference>
<evidence type="ECO:0000259" key="2">
    <source>
        <dbReference type="PROSITE" id="PS50222"/>
    </source>
</evidence>
<reference evidence="3" key="1">
    <citation type="submission" date="2020-10" db="EMBL/GenBank/DDBJ databases">
        <authorList>
            <person name="Gilroy R."/>
        </authorList>
    </citation>
    <scope>NUCLEOTIDE SEQUENCE</scope>
    <source>
        <strain evidence="3">ChiW3-316</strain>
    </source>
</reference>
<evidence type="ECO:0000313" key="4">
    <source>
        <dbReference type="Proteomes" id="UP000824107"/>
    </source>
</evidence>
<feature type="signal peptide" evidence="1">
    <location>
        <begin position="1"/>
        <end position="20"/>
    </location>
</feature>
<dbReference type="InterPro" id="IPR002048">
    <property type="entry name" value="EF_hand_dom"/>
</dbReference>
<keyword evidence="1" id="KW-0732">Signal</keyword>
<dbReference type="SUPFAM" id="SSF47473">
    <property type="entry name" value="EF-hand"/>
    <property type="match status" value="1"/>
</dbReference>
<reference evidence="3" key="2">
    <citation type="journal article" date="2021" name="PeerJ">
        <title>Extensive microbial diversity within the chicken gut microbiome revealed by metagenomics and culture.</title>
        <authorList>
            <person name="Gilroy R."/>
            <person name="Ravi A."/>
            <person name="Getino M."/>
            <person name="Pursley I."/>
            <person name="Horton D.L."/>
            <person name="Alikhan N.F."/>
            <person name="Baker D."/>
            <person name="Gharbi K."/>
            <person name="Hall N."/>
            <person name="Watson M."/>
            <person name="Adriaenssens E.M."/>
            <person name="Foster-Nyarko E."/>
            <person name="Jarju S."/>
            <person name="Secka A."/>
            <person name="Antonio M."/>
            <person name="Oren A."/>
            <person name="Chaudhuri R.R."/>
            <person name="La Ragione R."/>
            <person name="Hildebrand F."/>
            <person name="Pallen M.J."/>
        </authorList>
    </citation>
    <scope>NUCLEOTIDE SEQUENCE</scope>
    <source>
        <strain evidence="3">ChiW3-316</strain>
    </source>
</reference>
<dbReference type="AlphaFoldDB" id="A0A9D1M388"/>
<dbReference type="GO" id="GO:0005509">
    <property type="term" value="F:calcium ion binding"/>
    <property type="evidence" value="ECO:0007669"/>
    <property type="project" value="InterPro"/>
</dbReference>
<dbReference type="Pfam" id="PF13499">
    <property type="entry name" value="EF-hand_7"/>
    <property type="match status" value="1"/>
</dbReference>
<protein>
    <submittedName>
        <fullName evidence="3">EF-hand domain-containing protein</fullName>
    </submittedName>
</protein>
<accession>A0A9D1M388</accession>
<dbReference type="Proteomes" id="UP000824107">
    <property type="component" value="Unassembled WGS sequence"/>
</dbReference>
<feature type="domain" description="EF-hand" evidence="2">
    <location>
        <begin position="56"/>
        <end position="91"/>
    </location>
</feature>
<evidence type="ECO:0000313" key="3">
    <source>
        <dbReference type="EMBL" id="HIU52794.1"/>
    </source>
</evidence>
<gene>
    <name evidence="3" type="ORF">IAD20_01785</name>
</gene>
<dbReference type="InterPro" id="IPR011992">
    <property type="entry name" value="EF-hand-dom_pair"/>
</dbReference>
<dbReference type="EMBL" id="DVNC01000016">
    <property type="protein sequence ID" value="HIU52794.1"/>
    <property type="molecule type" value="Genomic_DNA"/>
</dbReference>
<evidence type="ECO:0000256" key="1">
    <source>
        <dbReference type="SAM" id="SignalP"/>
    </source>
</evidence>